<evidence type="ECO:0000259" key="2">
    <source>
        <dbReference type="PROSITE" id="PS51371"/>
    </source>
</evidence>
<dbReference type="EMBL" id="AMRG01000016">
    <property type="protein sequence ID" value="EKE80840.1"/>
    <property type="molecule type" value="Genomic_DNA"/>
</dbReference>
<dbReference type="SUPFAM" id="SSF54631">
    <property type="entry name" value="CBS-domain pair"/>
    <property type="match status" value="1"/>
</dbReference>
<evidence type="ECO:0000313" key="3">
    <source>
        <dbReference type="EMBL" id="EKE80840.1"/>
    </source>
</evidence>
<dbReference type="OrthoDB" id="9788272at2"/>
<sequence length="348" mass="39484">MKDWQSALVTPTATIADAMTTLDNAALRIVLVVDAERKLLGTLTDGDIRRGLLARKGLDTAVTEVMNSQPKVGYSDWSLERLQRWMEKHQVLQLPILNEQGTVTRLETLQSLLSRPQYDNAVFLMAGGFGTRLRPLTQDCPKPMLEVGGKPILQVILEGFVNAGFQRFYISTHYKPEMITSHFGDGSHWGVDIRYVHEDKPLGTAGALGLLRAEQLSEPLFMMNGDLLTNLDYRKLLDFHQQCGGVATMCVRQHEFQIPYGVVRSDGHQATGIVEKPVSWYDVNAGIYLISPELIERVPLQQRIDMPDLLTQEIEQQRQVNVFPLQEYWLDIGRMEDFKRAQSEFEQL</sequence>
<dbReference type="RefSeq" id="WP_008489675.1">
    <property type="nucleotide sequence ID" value="NZ_AMRG01000016.1"/>
</dbReference>
<keyword evidence="1" id="KW-0129">CBS domain</keyword>
<dbReference type="Proteomes" id="UP000014115">
    <property type="component" value="Unassembled WGS sequence"/>
</dbReference>
<dbReference type="PATRIC" id="fig|740709.3.peg.2328"/>
<dbReference type="Pfam" id="PF00483">
    <property type="entry name" value="NTP_transferase"/>
    <property type="match status" value="1"/>
</dbReference>
<dbReference type="CDD" id="cd06426">
    <property type="entry name" value="NTP_transferase_like_2"/>
    <property type="match status" value="1"/>
</dbReference>
<dbReference type="InterPro" id="IPR046342">
    <property type="entry name" value="CBS_dom_sf"/>
</dbReference>
<reference evidence="3 4" key="1">
    <citation type="journal article" date="2012" name="J. Bacteriol.">
        <title>Genome Sequence of Idiomarina xiamenensis Type Strain 10-D-4.</title>
        <authorList>
            <person name="Lai Q."/>
            <person name="Wang L."/>
            <person name="Wang W."/>
            <person name="Shao Z."/>
        </authorList>
    </citation>
    <scope>NUCLEOTIDE SEQUENCE [LARGE SCALE GENOMIC DNA]</scope>
    <source>
        <strain evidence="3 4">10-D-4</strain>
    </source>
</reference>
<accession>K2KT74</accession>
<dbReference type="STRING" id="740709.A10D4_11519"/>
<evidence type="ECO:0000256" key="1">
    <source>
        <dbReference type="PROSITE-ProRule" id="PRU00703"/>
    </source>
</evidence>
<organism evidence="3 4">
    <name type="scientific">Idiomarina xiamenensis 10-D-4</name>
    <dbReference type="NCBI Taxonomy" id="740709"/>
    <lineage>
        <taxon>Bacteria</taxon>
        <taxon>Pseudomonadati</taxon>
        <taxon>Pseudomonadota</taxon>
        <taxon>Gammaproteobacteria</taxon>
        <taxon>Alteromonadales</taxon>
        <taxon>Idiomarinaceae</taxon>
        <taxon>Idiomarina</taxon>
    </lineage>
</organism>
<dbReference type="PROSITE" id="PS51371">
    <property type="entry name" value="CBS"/>
    <property type="match status" value="1"/>
</dbReference>
<dbReference type="AlphaFoldDB" id="K2KT74"/>
<dbReference type="InterPro" id="IPR050486">
    <property type="entry name" value="Mannose-1P_guanyltransferase"/>
</dbReference>
<dbReference type="Gene3D" id="3.10.580.10">
    <property type="entry name" value="CBS-domain"/>
    <property type="match status" value="1"/>
</dbReference>
<dbReference type="InterPro" id="IPR029044">
    <property type="entry name" value="Nucleotide-diphossugar_trans"/>
</dbReference>
<dbReference type="eggNOG" id="COG2905">
    <property type="taxonomic scope" value="Bacteria"/>
</dbReference>
<keyword evidence="3" id="KW-0808">Transferase</keyword>
<name>K2KT74_9GAMM</name>
<comment type="caution">
    <text evidence="3">The sequence shown here is derived from an EMBL/GenBank/DDBJ whole genome shotgun (WGS) entry which is preliminary data.</text>
</comment>
<gene>
    <name evidence="3" type="ORF">A10D4_11519</name>
</gene>
<dbReference type="InterPro" id="IPR005835">
    <property type="entry name" value="NTP_transferase_dom"/>
</dbReference>
<dbReference type="Pfam" id="PF00571">
    <property type="entry name" value="CBS"/>
    <property type="match status" value="1"/>
</dbReference>
<feature type="domain" description="CBS" evidence="2">
    <location>
        <begin position="1"/>
        <end position="60"/>
    </location>
</feature>
<dbReference type="PANTHER" id="PTHR22572">
    <property type="entry name" value="SUGAR-1-PHOSPHATE GUANYL TRANSFERASE"/>
    <property type="match status" value="1"/>
</dbReference>
<dbReference type="eggNOG" id="COG1208">
    <property type="taxonomic scope" value="Bacteria"/>
</dbReference>
<dbReference type="SUPFAM" id="SSF53448">
    <property type="entry name" value="Nucleotide-diphospho-sugar transferases"/>
    <property type="match status" value="1"/>
</dbReference>
<evidence type="ECO:0000313" key="4">
    <source>
        <dbReference type="Proteomes" id="UP000014115"/>
    </source>
</evidence>
<dbReference type="GO" id="GO:0016740">
    <property type="term" value="F:transferase activity"/>
    <property type="evidence" value="ECO:0007669"/>
    <property type="project" value="UniProtKB-KW"/>
</dbReference>
<keyword evidence="4" id="KW-1185">Reference proteome</keyword>
<dbReference type="CDD" id="cd04607">
    <property type="entry name" value="CBS_pair_NTP_transferase_assoc"/>
    <property type="match status" value="1"/>
</dbReference>
<protein>
    <submittedName>
        <fullName evidence="3">Nucleotidyl transferase</fullName>
    </submittedName>
</protein>
<proteinExistence type="predicted"/>
<dbReference type="InterPro" id="IPR000644">
    <property type="entry name" value="CBS_dom"/>
</dbReference>
<dbReference type="Gene3D" id="3.90.550.10">
    <property type="entry name" value="Spore Coat Polysaccharide Biosynthesis Protein SpsA, Chain A"/>
    <property type="match status" value="1"/>
</dbReference>